<feature type="region of interest" description="Disordered" evidence="2">
    <location>
        <begin position="343"/>
        <end position="362"/>
    </location>
</feature>
<dbReference type="SUPFAM" id="SSF52540">
    <property type="entry name" value="P-loop containing nucleoside triphosphate hydrolases"/>
    <property type="match status" value="1"/>
</dbReference>
<evidence type="ECO:0000256" key="2">
    <source>
        <dbReference type="SAM" id="MobiDB-lite"/>
    </source>
</evidence>
<evidence type="ECO:0000259" key="3">
    <source>
        <dbReference type="SMART" id="SM00382"/>
    </source>
</evidence>
<name>A0A250XC84_9CHLO</name>
<feature type="compositionally biased region" description="Basic residues" evidence="2">
    <location>
        <begin position="1695"/>
        <end position="1704"/>
    </location>
</feature>
<feature type="compositionally biased region" description="Low complexity" evidence="2">
    <location>
        <begin position="1663"/>
        <end position="1673"/>
    </location>
</feature>
<comment type="caution">
    <text evidence="4">The sequence shown here is derived from an EMBL/GenBank/DDBJ whole genome shotgun (WGS) entry which is preliminary data.</text>
</comment>
<proteinExistence type="predicted"/>
<feature type="region of interest" description="Disordered" evidence="2">
    <location>
        <begin position="166"/>
        <end position="192"/>
    </location>
</feature>
<feature type="compositionally biased region" description="Basic residues" evidence="2">
    <location>
        <begin position="2132"/>
        <end position="2144"/>
    </location>
</feature>
<feature type="compositionally biased region" description="Basic and acidic residues" evidence="2">
    <location>
        <begin position="12"/>
        <end position="26"/>
    </location>
</feature>
<reference evidence="4 5" key="1">
    <citation type="submission" date="2017-08" db="EMBL/GenBank/DDBJ databases">
        <title>Acidophilic green algal genome provides insights into adaptation to an acidic environment.</title>
        <authorList>
            <person name="Hirooka S."/>
            <person name="Hirose Y."/>
            <person name="Kanesaki Y."/>
            <person name="Higuchi S."/>
            <person name="Fujiwara T."/>
            <person name="Onuma R."/>
            <person name="Era A."/>
            <person name="Ohbayashi R."/>
            <person name="Uzuka A."/>
            <person name="Nozaki H."/>
            <person name="Yoshikawa H."/>
            <person name="Miyagishima S.Y."/>
        </authorList>
    </citation>
    <scope>NUCLEOTIDE SEQUENCE [LARGE SCALE GENOMIC DNA]</scope>
    <source>
        <strain evidence="4 5">NIES-2499</strain>
    </source>
</reference>
<feature type="compositionally biased region" description="Polar residues" evidence="2">
    <location>
        <begin position="212"/>
        <end position="223"/>
    </location>
</feature>
<feature type="region of interest" description="Disordered" evidence="2">
    <location>
        <begin position="525"/>
        <end position="570"/>
    </location>
</feature>
<dbReference type="Proteomes" id="UP000232323">
    <property type="component" value="Unassembled WGS sequence"/>
</dbReference>
<protein>
    <recommendedName>
        <fullName evidence="3">AAA+ ATPase domain-containing protein</fullName>
    </recommendedName>
</protein>
<feature type="compositionally biased region" description="Polar residues" evidence="2">
    <location>
        <begin position="1108"/>
        <end position="1119"/>
    </location>
</feature>
<dbReference type="SMART" id="SM00382">
    <property type="entry name" value="AAA"/>
    <property type="match status" value="1"/>
</dbReference>
<dbReference type="InterPro" id="IPR027417">
    <property type="entry name" value="P-loop_NTPase"/>
</dbReference>
<dbReference type="OrthoDB" id="9996895at2759"/>
<dbReference type="InterPro" id="IPR003959">
    <property type="entry name" value="ATPase_AAA_core"/>
</dbReference>
<dbReference type="GO" id="GO:0003677">
    <property type="term" value="F:DNA binding"/>
    <property type="evidence" value="ECO:0007669"/>
    <property type="project" value="TreeGrafter"/>
</dbReference>
<keyword evidence="5" id="KW-1185">Reference proteome</keyword>
<keyword evidence="1" id="KW-0235">DNA replication</keyword>
<feature type="compositionally biased region" description="Basic and acidic residues" evidence="2">
    <location>
        <begin position="58"/>
        <end position="67"/>
    </location>
</feature>
<sequence length="2778" mass="295084">MVEKSSVNSSCEDEREHIDEDSKENEGTAATSYFSKHSRHLPAPDTLKRAGLLQCSRSSDKSEKDEQQTCGAPPQNEGREHDGLGLMAGHEGQNMRSEIQDQYTTSQHVSLHETVACNITLDPEATIKAQTPHVPPDRNKGHNATVLMMFMPMAERKTLLQASRSVNVPKDAKPSSEDISPPQLPANLQGTPPSCHTIVNILTGKTAPNLDPNDSSTSLSTSGQAFRKTIEEQQHTTEQATHNRVAVELDKQQPTALTAFGSGSAGVVQRLRLSRSRGNSLDSKPAMKAKSAPVSTVVLTALEAAGAAFIIGSSIHTIHTAAPPDPPSRDDQSLLAAVVVAVSSNEEEQTETKTEDPSPDSALLGAGDKFKESILRPTPIIPLQGTEKLVPLLAAKGQQETAAPTTVCSIFLTPSQRRALAVSNKQAKVAASATQGMRETVDTVAELVPDNNPQTGGVASIRDPALGDTAALASTSAALASCPSLHQDHADVTTTVDKELEDRSLKDIGVDLVLVGTTSGSEKVQQSTVDLTLPVDPPEPHQPIMQSAPSTADPTQESQVEKRSHEGKALQDPHVVSLSLLPPPHTQALQQGQDLSIEPLPLCRKGSALPLTVSCSNLKDAFSSKSQPHQLSGREESGCEKKRKKGGGRLSRSIRKPLAGAETVTSLMKDIADPAGEAKSEVVPGAEVLITEDIAEVLIVAESATENTRGAQVTFVAEAQAERLSLEGDLESATAVITLEDGVDAASTKIIVCNKEGGPSLPSKDAEGDAKIYAIPECQNIGLGPLLKPESSSSEIVTLAMETSGPAISRRLSRKRSSSASNLRTDTWKGGNNKVHVALKGSSTQAVQVEDVVEVMDNATAVPGGLHPNATAVPGGLHPKMTKQHPAVSTKFKMNKPQLGAGAAEMMSSAISSHPLVSTIQLPVDVPPSRHDDPSSASLVVDLVCSPSSRDSSLELAELPCSSLGRLPILKANAAVDIKALDIMTPLAARITDVEICSLTQNRPSTLTDSVTDIPPSKRKAAVLPMFLPMAERKRIQQVQAAAPKQKTIAVETGAEAATGVNALWDHKTELEGTVQMWQSGDPAPPLLPTALLTSELGFDFNARSVEDNASSNPTSKPSSAAVPAAHHTVSGGKSADSHVMVTTVNPFFMARRSVPAKPAAAAAAASLSGSTSAGGLSSIPHLTGSAYRQALKPELPCIHVQQLDPSTTDQYDRTSRFHDVKLPQLLGTLLSFPEASASSSGPAAKTVSANAWTTIPLQVKGANDSLLLTAKESCCVVPLSQIQQDLAADASKCTTTVIQEARHALQRDSTTLHGHSEGLSVAVLEQRKKLRAYIQRETDALFARGAHVLASCRFWPPSDLLPSQSRPAIQGGIINASADPPKSRGGALAVQVNPKSSVSEENNMLLRQLSLQLAVMEKNSSNYAVPVDTYDDSDQQLLDVVTPDEVYCQLQNQLVGMRTSAGANVISAYLKANHLSFPGLKEDNCISSSRDARLGDRQVVMDPARRLISILPWPVKYQPRRAADMCGNGEGVQQLRSWLMAWLNKINGLVQGVSELHPQEGSLPSWDVSGDCGSWLAGDDEDEEGGGRTGRMMSSRGGINAIALTGPPGCGKTAAVTACALELGLDVIEVNASSDERTGADLLRLIGEATQSRRLAHMVMEQQQQATSRAQQKNYWGPQSKLSSHGTDELEGKKKNKQRAKRKVISDDDSEAPCDADTVIRKKTAASKSAGQPALEKSTKGGSYKEAAQVGLLPSSLEEETTQKQRGCLVLFEGVDLLHDADRGFLAALSEIIEESKRPLVLTMNSPHLPAPLEGKGITVLPFKPPCATELLRLVALVSAGEGVGHQASSEILDSRVSTEEGEPTAGYALSTDFLPQTARLVRACNGDIRAALMTSQFWWSTLKGTTALGITREQLADIRQHTPPCPLKLCCSDAAVWTTPMQQFTAALTPERDAVQAYRHACAEGTMQAVRDLDLWLLATVDALCAASYTELSSETAAVPEPRDCAGLRPEHLNDECSVPSVKMTDAHQGKQEEAAGMVMHSEEPDVQLTGKHSSFSTLVSTDLGMNSNSIVDPTASSSYGSLNAGSNKRQEELAAYHAACSDVHASILARGWSAHHAERISQAREQRRARSKASSSKRKSKKGFEDDADIMMPELDDSAAPPMTSRFVSPGLEVAPLSENHCVEDDAAGDIRHPGATETMEAIIHHEPLTKGVDAMEANHSEPHSTAEDAMLSAACLAGSDMPIASPLVRSPTCMDGVIDSPPDIRGPDETNRGFTTNAMAGPHGKLRSSAAEVRQLLALIPSTDQKVKGITDGVMSPQFEGVLVEDGRGAGPDSDGDGSVGGDGSMGGDGLVGNGAYFTDKSRGEISHPDGLPHNQLQRTLSHGVSTNPTDAGPIGSNHNNGLAEDEMPCFRLSDHQRQVLQQLLSSDMVSLQGRPSLPLFPPEPPLLLRPGTTCLRPEAAVSQEANRACSVTAHGHASWSQQQQEFTALRVLSRCHELLSQCCVLAASRDPLPVSSGPAPLPHHAMQLASFPMLPGRNTAVFASSFMVVGTPPCRPLVTADAMREEDGSCPAACMEEMIQEELKQGSRQALPGCGSEELYASGSSSSRGLSLGQQAAGEVAALLLNHVKRPGCRVGTCGSCLLPEVKEQEEASTTSTDLYDLSYDLLRSYGVYPGQVMNCISCHDYQRLSQMNEVLISAHPRAAMLSCQASAQYLGSLRGMCHYEALRQEDAMICAGRGRRAPRFKHYVQETCPDVSEESVIALLSSCKFGTG</sequence>
<feature type="compositionally biased region" description="Basic and acidic residues" evidence="2">
    <location>
        <begin position="559"/>
        <end position="570"/>
    </location>
</feature>
<dbReference type="PANTHER" id="PTHR23389:SF6">
    <property type="entry name" value="REPLICATION FACTOR C SUBUNIT 1"/>
    <property type="match status" value="1"/>
</dbReference>
<dbReference type="STRING" id="1157962.A0A250XC84"/>
<gene>
    <name evidence="4" type="ORF">CEUSTIGMA_g8142.t1</name>
</gene>
<feature type="compositionally biased region" description="Basic residues" evidence="2">
    <location>
        <begin position="641"/>
        <end position="655"/>
    </location>
</feature>
<dbReference type="GO" id="GO:0016887">
    <property type="term" value="F:ATP hydrolysis activity"/>
    <property type="evidence" value="ECO:0007669"/>
    <property type="project" value="InterPro"/>
</dbReference>
<organism evidence="4 5">
    <name type="scientific">Chlamydomonas eustigma</name>
    <dbReference type="NCBI Taxonomy" id="1157962"/>
    <lineage>
        <taxon>Eukaryota</taxon>
        <taxon>Viridiplantae</taxon>
        <taxon>Chlorophyta</taxon>
        <taxon>core chlorophytes</taxon>
        <taxon>Chlorophyceae</taxon>
        <taxon>CS clade</taxon>
        <taxon>Chlamydomonadales</taxon>
        <taxon>Chlamydomonadaceae</taxon>
        <taxon>Chlamydomonas</taxon>
    </lineage>
</organism>
<feature type="domain" description="AAA+ ATPase" evidence="3">
    <location>
        <begin position="1599"/>
        <end position="1828"/>
    </location>
</feature>
<feature type="region of interest" description="Disordered" evidence="2">
    <location>
        <begin position="1"/>
        <end position="88"/>
    </location>
</feature>
<feature type="compositionally biased region" description="Basic and acidic residues" evidence="2">
    <location>
        <begin position="2121"/>
        <end position="2131"/>
    </location>
</feature>
<feature type="region of interest" description="Disordered" evidence="2">
    <location>
        <begin position="2121"/>
        <end position="2155"/>
    </location>
</feature>
<dbReference type="Pfam" id="PF00004">
    <property type="entry name" value="AAA"/>
    <property type="match status" value="1"/>
</dbReference>
<feature type="compositionally biased region" description="Polar residues" evidence="2">
    <location>
        <begin position="544"/>
        <end position="558"/>
    </location>
</feature>
<dbReference type="PANTHER" id="PTHR23389">
    <property type="entry name" value="CHROMOSOME TRANSMISSION FIDELITY FACTOR 18"/>
    <property type="match status" value="1"/>
</dbReference>
<feature type="region of interest" description="Disordered" evidence="2">
    <location>
        <begin position="1660"/>
        <end position="1744"/>
    </location>
</feature>
<evidence type="ECO:0000313" key="4">
    <source>
        <dbReference type="EMBL" id="GAX80707.1"/>
    </source>
</evidence>
<feature type="region of interest" description="Disordered" evidence="2">
    <location>
        <begin position="2330"/>
        <end position="2379"/>
    </location>
</feature>
<evidence type="ECO:0000256" key="1">
    <source>
        <dbReference type="ARBA" id="ARBA00022705"/>
    </source>
</evidence>
<evidence type="ECO:0000313" key="5">
    <source>
        <dbReference type="Proteomes" id="UP000232323"/>
    </source>
</evidence>
<dbReference type="GO" id="GO:0005524">
    <property type="term" value="F:ATP binding"/>
    <property type="evidence" value="ECO:0007669"/>
    <property type="project" value="InterPro"/>
</dbReference>
<feature type="compositionally biased region" description="Gly residues" evidence="2">
    <location>
        <begin position="2342"/>
        <end position="2357"/>
    </location>
</feature>
<dbReference type="GO" id="GO:0005634">
    <property type="term" value="C:nucleus"/>
    <property type="evidence" value="ECO:0007669"/>
    <property type="project" value="TreeGrafter"/>
</dbReference>
<dbReference type="GO" id="GO:0006260">
    <property type="term" value="P:DNA replication"/>
    <property type="evidence" value="ECO:0007669"/>
    <property type="project" value="UniProtKB-KW"/>
</dbReference>
<dbReference type="EMBL" id="BEGY01000056">
    <property type="protein sequence ID" value="GAX80707.1"/>
    <property type="molecule type" value="Genomic_DNA"/>
</dbReference>
<feature type="compositionally biased region" description="Polar residues" evidence="2">
    <location>
        <begin position="1"/>
        <end position="10"/>
    </location>
</feature>
<dbReference type="Gene3D" id="3.40.50.300">
    <property type="entry name" value="P-loop containing nucleotide triphosphate hydrolases"/>
    <property type="match status" value="1"/>
</dbReference>
<feature type="region of interest" description="Disordered" evidence="2">
    <location>
        <begin position="622"/>
        <end position="655"/>
    </location>
</feature>
<accession>A0A250XC84</accession>
<feature type="region of interest" description="Disordered" evidence="2">
    <location>
        <begin position="1106"/>
        <end position="1136"/>
    </location>
</feature>
<feature type="region of interest" description="Disordered" evidence="2">
    <location>
        <begin position="204"/>
        <end position="223"/>
    </location>
</feature>
<dbReference type="InterPro" id="IPR003593">
    <property type="entry name" value="AAA+_ATPase"/>
</dbReference>